<dbReference type="OrthoDB" id="3257981at2759"/>
<organism evidence="3 4">
    <name type="scientific">Puccinia coronata f. sp. avenae</name>
    <dbReference type="NCBI Taxonomy" id="200324"/>
    <lineage>
        <taxon>Eukaryota</taxon>
        <taxon>Fungi</taxon>
        <taxon>Dikarya</taxon>
        <taxon>Basidiomycota</taxon>
        <taxon>Pucciniomycotina</taxon>
        <taxon>Pucciniomycetes</taxon>
        <taxon>Pucciniales</taxon>
        <taxon>Pucciniaceae</taxon>
        <taxon>Puccinia</taxon>
    </lineage>
</organism>
<dbReference type="Proteomes" id="UP000235388">
    <property type="component" value="Unassembled WGS sequence"/>
</dbReference>
<keyword evidence="4" id="KW-1185">Reference proteome</keyword>
<protein>
    <submittedName>
        <fullName evidence="3">Uncharacterized protein</fullName>
    </submittedName>
</protein>
<gene>
    <name evidence="3" type="ORF">PCANC_20940</name>
</gene>
<evidence type="ECO:0000313" key="3">
    <source>
        <dbReference type="EMBL" id="PLW28325.1"/>
    </source>
</evidence>
<evidence type="ECO:0000256" key="1">
    <source>
        <dbReference type="SAM" id="MobiDB-lite"/>
    </source>
</evidence>
<feature type="non-terminal residue" evidence="3">
    <location>
        <position position="58"/>
    </location>
</feature>
<accession>A0A2N5TS40</accession>
<dbReference type="AlphaFoldDB" id="A0A2N5TS40"/>
<keyword evidence="2" id="KW-0732">Signal</keyword>
<evidence type="ECO:0000256" key="2">
    <source>
        <dbReference type="SAM" id="SignalP"/>
    </source>
</evidence>
<feature type="compositionally biased region" description="Low complexity" evidence="1">
    <location>
        <begin position="33"/>
        <end position="49"/>
    </location>
</feature>
<reference evidence="3 4" key="1">
    <citation type="submission" date="2017-11" db="EMBL/GenBank/DDBJ databases">
        <title>De novo assembly and phasing of dikaryotic genomes from two isolates of Puccinia coronata f. sp. avenae, the causal agent of oat crown rust.</title>
        <authorList>
            <person name="Miller M.E."/>
            <person name="Zhang Y."/>
            <person name="Omidvar V."/>
            <person name="Sperschneider J."/>
            <person name="Schwessinger B."/>
            <person name="Raley C."/>
            <person name="Palmer J.M."/>
            <person name="Garnica D."/>
            <person name="Upadhyaya N."/>
            <person name="Rathjen J."/>
            <person name="Taylor J.M."/>
            <person name="Park R.F."/>
            <person name="Dodds P.N."/>
            <person name="Hirsch C.D."/>
            <person name="Kianian S.F."/>
            <person name="Figueroa M."/>
        </authorList>
    </citation>
    <scope>NUCLEOTIDE SEQUENCE [LARGE SCALE GENOMIC DNA]</scope>
    <source>
        <strain evidence="3">12NC29</strain>
    </source>
</reference>
<evidence type="ECO:0000313" key="4">
    <source>
        <dbReference type="Proteomes" id="UP000235388"/>
    </source>
</evidence>
<proteinExistence type="predicted"/>
<comment type="caution">
    <text evidence="3">The sequence shown here is derived from an EMBL/GenBank/DDBJ whole genome shotgun (WGS) entry which is preliminary data.</text>
</comment>
<sequence>MRIVAGLIWGFWLASMNHSRQVSGVAIHDHESSTPNYSSYSSQTNGSSSATKHGSSAD</sequence>
<feature type="chain" id="PRO_5014762770" evidence="2">
    <location>
        <begin position="20"/>
        <end position="58"/>
    </location>
</feature>
<feature type="signal peptide" evidence="2">
    <location>
        <begin position="1"/>
        <end position="19"/>
    </location>
</feature>
<feature type="region of interest" description="Disordered" evidence="1">
    <location>
        <begin position="31"/>
        <end position="58"/>
    </location>
</feature>
<dbReference type="EMBL" id="PGCJ01000448">
    <property type="protein sequence ID" value="PLW28325.1"/>
    <property type="molecule type" value="Genomic_DNA"/>
</dbReference>
<name>A0A2N5TS40_9BASI</name>